<organism evidence="1 2">
    <name type="scientific">Taxus chinensis</name>
    <name type="common">Chinese yew</name>
    <name type="synonym">Taxus wallichiana var. chinensis</name>
    <dbReference type="NCBI Taxonomy" id="29808"/>
    <lineage>
        <taxon>Eukaryota</taxon>
        <taxon>Viridiplantae</taxon>
        <taxon>Streptophyta</taxon>
        <taxon>Embryophyta</taxon>
        <taxon>Tracheophyta</taxon>
        <taxon>Spermatophyta</taxon>
        <taxon>Pinopsida</taxon>
        <taxon>Pinidae</taxon>
        <taxon>Conifers II</taxon>
        <taxon>Cupressales</taxon>
        <taxon>Taxaceae</taxon>
        <taxon>Taxus</taxon>
    </lineage>
</organism>
<protein>
    <submittedName>
        <fullName evidence="1">Uncharacterized protein</fullName>
    </submittedName>
</protein>
<evidence type="ECO:0000313" key="2">
    <source>
        <dbReference type="Proteomes" id="UP000824469"/>
    </source>
</evidence>
<gene>
    <name evidence="1" type="ORF">KI387_025314</name>
</gene>
<keyword evidence="2" id="KW-1185">Reference proteome</keyword>
<comment type="caution">
    <text evidence="1">The sequence shown here is derived from an EMBL/GenBank/DDBJ whole genome shotgun (WGS) entry which is preliminary data.</text>
</comment>
<proteinExistence type="predicted"/>
<dbReference type="OMA" id="EREHEKW"/>
<evidence type="ECO:0000313" key="1">
    <source>
        <dbReference type="EMBL" id="KAH9316687.1"/>
    </source>
</evidence>
<feature type="non-terminal residue" evidence="1">
    <location>
        <position position="101"/>
    </location>
</feature>
<reference evidence="1 2" key="1">
    <citation type="journal article" date="2021" name="Nat. Plants">
        <title>The Taxus genome provides insights into paclitaxel biosynthesis.</title>
        <authorList>
            <person name="Xiong X."/>
            <person name="Gou J."/>
            <person name="Liao Q."/>
            <person name="Li Y."/>
            <person name="Zhou Q."/>
            <person name="Bi G."/>
            <person name="Li C."/>
            <person name="Du R."/>
            <person name="Wang X."/>
            <person name="Sun T."/>
            <person name="Guo L."/>
            <person name="Liang H."/>
            <person name="Lu P."/>
            <person name="Wu Y."/>
            <person name="Zhang Z."/>
            <person name="Ro D.K."/>
            <person name="Shang Y."/>
            <person name="Huang S."/>
            <person name="Yan J."/>
        </authorList>
    </citation>
    <scope>NUCLEOTIDE SEQUENCE [LARGE SCALE GENOMIC DNA]</scope>
    <source>
        <strain evidence="1">Ta-2019</strain>
    </source>
</reference>
<dbReference type="InterPro" id="IPR036259">
    <property type="entry name" value="MFS_trans_sf"/>
</dbReference>
<name>A0AA38LDH2_TAXCH</name>
<accession>A0AA38LDH2</accession>
<sequence length="101" mass="10722">DGPTDLKGGPVCIALTRGWTASLLIIGDKIAKRMAYHGINFNLAKCLATITYESTATAEKQNATVWSSATVIASPLSSGFVADSCLGRFWTILVSSLIYLP</sequence>
<dbReference type="AlphaFoldDB" id="A0AA38LDH2"/>
<dbReference type="Proteomes" id="UP000824469">
    <property type="component" value="Unassembled WGS sequence"/>
</dbReference>
<dbReference type="Gene3D" id="1.20.1250.20">
    <property type="entry name" value="MFS general substrate transporter like domains"/>
    <property type="match status" value="1"/>
</dbReference>
<feature type="non-terminal residue" evidence="1">
    <location>
        <position position="1"/>
    </location>
</feature>
<dbReference type="EMBL" id="JAHRHJ020000005">
    <property type="protein sequence ID" value="KAH9316687.1"/>
    <property type="molecule type" value="Genomic_DNA"/>
</dbReference>